<protein>
    <submittedName>
        <fullName evidence="2">DUF2243 domain-containing protein</fullName>
    </submittedName>
</protein>
<dbReference type="OrthoDB" id="5190099at2"/>
<dbReference type="AlphaFoldDB" id="A0A4U0RAS8"/>
<dbReference type="Proteomes" id="UP000309747">
    <property type="component" value="Unassembled WGS sequence"/>
</dbReference>
<evidence type="ECO:0000313" key="2">
    <source>
        <dbReference type="EMBL" id="TJZ91976.1"/>
    </source>
</evidence>
<comment type="caution">
    <text evidence="2">The sequence shown here is derived from an EMBL/GenBank/DDBJ whole genome shotgun (WGS) entry which is preliminary data.</text>
</comment>
<dbReference type="Pfam" id="PF10002">
    <property type="entry name" value="DUF2243"/>
    <property type="match status" value="1"/>
</dbReference>
<keyword evidence="1" id="KW-0472">Membrane</keyword>
<name>A0A4U0RAS8_9RHOB</name>
<keyword evidence="1" id="KW-0812">Transmembrane</keyword>
<reference evidence="2 3" key="1">
    <citation type="submission" date="2019-04" db="EMBL/GenBank/DDBJ databases">
        <authorList>
            <person name="Li J."/>
        </authorList>
    </citation>
    <scope>NUCLEOTIDE SEQUENCE [LARGE SCALE GENOMIC DNA]</scope>
    <source>
        <strain evidence="2 3">KCTC 42687</strain>
    </source>
</reference>
<evidence type="ECO:0000313" key="3">
    <source>
        <dbReference type="Proteomes" id="UP000309747"/>
    </source>
</evidence>
<organism evidence="2 3">
    <name type="scientific">Paracoccus gahaiensis</name>
    <dbReference type="NCBI Taxonomy" id="1706839"/>
    <lineage>
        <taxon>Bacteria</taxon>
        <taxon>Pseudomonadati</taxon>
        <taxon>Pseudomonadota</taxon>
        <taxon>Alphaproteobacteria</taxon>
        <taxon>Rhodobacterales</taxon>
        <taxon>Paracoccaceae</taxon>
        <taxon>Paracoccus</taxon>
    </lineage>
</organism>
<keyword evidence="3" id="KW-1185">Reference proteome</keyword>
<feature type="transmembrane region" description="Helical" evidence="1">
    <location>
        <begin position="155"/>
        <end position="174"/>
    </location>
</feature>
<feature type="transmembrane region" description="Helical" evidence="1">
    <location>
        <begin position="7"/>
        <end position="30"/>
    </location>
</feature>
<evidence type="ECO:0000256" key="1">
    <source>
        <dbReference type="SAM" id="Phobius"/>
    </source>
</evidence>
<dbReference type="RefSeq" id="WP_136885808.1">
    <property type="nucleotide sequence ID" value="NZ_SUNI01000006.1"/>
</dbReference>
<feature type="transmembrane region" description="Helical" evidence="1">
    <location>
        <begin position="120"/>
        <end position="143"/>
    </location>
</feature>
<dbReference type="EMBL" id="SUNI01000006">
    <property type="protein sequence ID" value="TJZ91976.1"/>
    <property type="molecule type" value="Genomic_DNA"/>
</dbReference>
<keyword evidence="1" id="KW-1133">Transmembrane helix</keyword>
<feature type="transmembrane region" description="Helical" evidence="1">
    <location>
        <begin position="85"/>
        <end position="108"/>
    </location>
</feature>
<gene>
    <name evidence="2" type="ORF">FA743_09150</name>
</gene>
<accession>A0A4U0RAS8</accession>
<sequence length="251" mass="26490">MGSWSNGLAAGTLGVALGGFFDGILLHQILQWHHLLSLVPGIDDLRAQVLWDGYFHAGMYGLALIGLVAIWRGRARIGQDPRARLWAPILMGFGAWHVLDTILSHWVLGIHRVKLDATYPLAWDLGWLVAFGLLPVLAGWAVARRGGGGNGRLPSGTMAALVLLTGGLGAWGLVPPPGMPLTAVVFRADVTEDQMQARLADAGAEVVWQDGAGGIAIVALPGGQGWRLYRQGALLVAGSGLPAGCFSWTEA</sequence>
<proteinExistence type="predicted"/>
<feature type="transmembrane region" description="Helical" evidence="1">
    <location>
        <begin position="54"/>
        <end position="73"/>
    </location>
</feature>
<dbReference type="InterPro" id="IPR018719">
    <property type="entry name" value="DUF2243_membrane"/>
</dbReference>